<dbReference type="STRING" id="1850250.LPB142_00480"/>
<reference evidence="5 6" key="1">
    <citation type="submission" date="2016-10" db="EMBL/GenBank/DDBJ databases">
        <title>Rhodobacter sp. LPB0142, isolated from sea water.</title>
        <authorList>
            <person name="Kim E."/>
            <person name="Yi H."/>
        </authorList>
    </citation>
    <scope>NUCLEOTIDE SEQUENCE [LARGE SCALE GENOMIC DNA]</scope>
    <source>
        <strain evidence="5 6">LPB0142</strain>
    </source>
</reference>
<evidence type="ECO:0000313" key="6">
    <source>
        <dbReference type="Proteomes" id="UP000176562"/>
    </source>
</evidence>
<protein>
    <submittedName>
        <fullName evidence="5">HlyD family secretion protein</fullName>
    </submittedName>
</protein>
<dbReference type="InterPro" id="IPR050465">
    <property type="entry name" value="UPF0194_transport"/>
</dbReference>
<evidence type="ECO:0000256" key="3">
    <source>
        <dbReference type="SAM" id="SignalP"/>
    </source>
</evidence>
<proteinExistence type="predicted"/>
<organism evidence="5 6">
    <name type="scientific">Rhodobacter xanthinilyticus</name>
    <dbReference type="NCBI Taxonomy" id="1850250"/>
    <lineage>
        <taxon>Bacteria</taxon>
        <taxon>Pseudomonadati</taxon>
        <taxon>Pseudomonadota</taxon>
        <taxon>Alphaproteobacteria</taxon>
        <taxon>Rhodobacterales</taxon>
        <taxon>Rhodobacter group</taxon>
        <taxon>Rhodobacter</taxon>
    </lineage>
</organism>
<dbReference type="PANTHER" id="PTHR32347:SF23">
    <property type="entry name" value="BLL5650 PROTEIN"/>
    <property type="match status" value="1"/>
</dbReference>
<feature type="signal peptide" evidence="3">
    <location>
        <begin position="1"/>
        <end position="18"/>
    </location>
</feature>
<evidence type="ECO:0000259" key="4">
    <source>
        <dbReference type="Pfam" id="PF25881"/>
    </source>
</evidence>
<keyword evidence="2" id="KW-0175">Coiled coil</keyword>
<dbReference type="PANTHER" id="PTHR32347">
    <property type="entry name" value="EFFLUX SYSTEM COMPONENT YKNX-RELATED"/>
    <property type="match status" value="1"/>
</dbReference>
<keyword evidence="3" id="KW-0732">Signal</keyword>
<keyword evidence="6" id="KW-1185">Reference proteome</keyword>
<dbReference type="Proteomes" id="UP000176562">
    <property type="component" value="Chromosome"/>
</dbReference>
<accession>A0A1D9M812</accession>
<dbReference type="GO" id="GO:0030313">
    <property type="term" value="C:cell envelope"/>
    <property type="evidence" value="ECO:0007669"/>
    <property type="project" value="UniProtKB-SubCell"/>
</dbReference>
<name>A0A1D9M812_9RHOB</name>
<dbReference type="InterPro" id="IPR059052">
    <property type="entry name" value="HH_YbhG-like"/>
</dbReference>
<dbReference type="EMBL" id="CP017781">
    <property type="protein sequence ID" value="AOZ67983.1"/>
    <property type="molecule type" value="Genomic_DNA"/>
</dbReference>
<dbReference type="Pfam" id="PF25881">
    <property type="entry name" value="HH_YBHG"/>
    <property type="match status" value="1"/>
</dbReference>
<feature type="chain" id="PRO_5009443364" evidence="3">
    <location>
        <begin position="19"/>
        <end position="316"/>
    </location>
</feature>
<sequence>MMFLCGIGLVSGLISACAAPEPLATGYVEGEYVRVAPVAVAQVESLAVARGSRFVKGDVLGEMERRDALIAQRQAEAALAAARATLENLREGARPEEIRVIEASLVSARASLAEHERSLARVTALADKGSAAQSAREDAATAVSVAQAKVAEIEANLAVARLPARAQQIAGAEANVRAAEEALAAARWALEKRALVAPADGVVSDVIRLPGEIAGPSAPVLTILPDGAVKLRLYVPEAQIAGLAPGRALAVECDGCAEGIRARVSYIADGPEFTPPVIYSLQNRQKLVYMVEARPEGAVALKPGQIVSVGLIEAGK</sequence>
<dbReference type="AlphaFoldDB" id="A0A1D9M812"/>
<feature type="domain" description="YbhG-like alpha-helical hairpin" evidence="4">
    <location>
        <begin position="66"/>
        <end position="189"/>
    </location>
</feature>
<evidence type="ECO:0000256" key="1">
    <source>
        <dbReference type="ARBA" id="ARBA00004196"/>
    </source>
</evidence>
<dbReference type="RefSeq" id="WP_071165216.1">
    <property type="nucleotide sequence ID" value="NZ_CP017781.1"/>
</dbReference>
<gene>
    <name evidence="5" type="ORF">LPB142_00480</name>
</gene>
<comment type="subcellular location">
    <subcellularLocation>
        <location evidence="1">Cell envelope</location>
    </subcellularLocation>
</comment>
<dbReference type="Gene3D" id="1.10.287.470">
    <property type="entry name" value="Helix hairpin bin"/>
    <property type="match status" value="1"/>
</dbReference>
<evidence type="ECO:0000256" key="2">
    <source>
        <dbReference type="ARBA" id="ARBA00023054"/>
    </source>
</evidence>
<dbReference type="KEGG" id="rhp:LPB142_00480"/>
<evidence type="ECO:0000313" key="5">
    <source>
        <dbReference type="EMBL" id="AOZ67983.1"/>
    </source>
</evidence>